<sequence>MAKISGRMVKVCSIDGYSAECVWFDHRGEIHAATVDVGALASIWVTPKSMWPEINEMPDFLVAELEAKAAERRRAKHRKPRQSRRIKRGPDAQ</sequence>
<protein>
    <recommendedName>
        <fullName evidence="4">DUF2158 domain-containing protein</fullName>
    </recommendedName>
</protein>
<gene>
    <name evidence="2" type="ORF">E4K64_25495</name>
</gene>
<name>A0A4Y9NZQ7_9BRAD</name>
<evidence type="ECO:0000256" key="1">
    <source>
        <dbReference type="SAM" id="MobiDB-lite"/>
    </source>
</evidence>
<organism evidence="2 3">
    <name type="scientific">Bradyrhizobium frederickii</name>
    <dbReference type="NCBI Taxonomy" id="2560054"/>
    <lineage>
        <taxon>Bacteria</taxon>
        <taxon>Pseudomonadati</taxon>
        <taxon>Pseudomonadota</taxon>
        <taxon>Alphaproteobacteria</taxon>
        <taxon>Hyphomicrobiales</taxon>
        <taxon>Nitrobacteraceae</taxon>
        <taxon>Bradyrhizobium</taxon>
    </lineage>
</organism>
<feature type="compositionally biased region" description="Basic residues" evidence="1">
    <location>
        <begin position="73"/>
        <end position="87"/>
    </location>
</feature>
<dbReference type="RefSeq" id="WP_135165964.1">
    <property type="nucleotide sequence ID" value="NZ_SPQS01000016.1"/>
</dbReference>
<evidence type="ECO:0000313" key="3">
    <source>
        <dbReference type="Proteomes" id="UP000297700"/>
    </source>
</evidence>
<dbReference type="Proteomes" id="UP000297700">
    <property type="component" value="Unassembled WGS sequence"/>
</dbReference>
<dbReference type="AlphaFoldDB" id="A0A4Y9NZQ7"/>
<reference evidence="2 3" key="1">
    <citation type="submission" date="2019-03" db="EMBL/GenBank/DDBJ databases">
        <title>Bradyrhizobium strains diversity.</title>
        <authorList>
            <person name="Urquiaga M.C.O."/>
            <person name="Hungria M."/>
            <person name="Delamuta J.R.M."/>
            <person name="Klepa M.S."/>
        </authorList>
    </citation>
    <scope>NUCLEOTIDE SEQUENCE [LARGE SCALE GENOMIC DNA]</scope>
    <source>
        <strain evidence="2 3">CNPSo 3426</strain>
    </source>
</reference>
<comment type="caution">
    <text evidence="2">The sequence shown here is derived from an EMBL/GenBank/DDBJ whole genome shotgun (WGS) entry which is preliminary data.</text>
</comment>
<evidence type="ECO:0000313" key="2">
    <source>
        <dbReference type="EMBL" id="TFV71685.1"/>
    </source>
</evidence>
<accession>A0A4Y9NZQ7</accession>
<dbReference type="EMBL" id="SPQS01000016">
    <property type="protein sequence ID" value="TFV71685.1"/>
    <property type="molecule type" value="Genomic_DNA"/>
</dbReference>
<proteinExistence type="predicted"/>
<evidence type="ECO:0008006" key="4">
    <source>
        <dbReference type="Google" id="ProtNLM"/>
    </source>
</evidence>
<feature type="region of interest" description="Disordered" evidence="1">
    <location>
        <begin position="71"/>
        <end position="93"/>
    </location>
</feature>